<organism evidence="1 2">
    <name type="scientific">Kordia antarctica</name>
    <dbReference type="NCBI Taxonomy" id="1218801"/>
    <lineage>
        <taxon>Bacteria</taxon>
        <taxon>Pseudomonadati</taxon>
        <taxon>Bacteroidota</taxon>
        <taxon>Flavobacteriia</taxon>
        <taxon>Flavobacteriales</taxon>
        <taxon>Flavobacteriaceae</taxon>
        <taxon>Kordia</taxon>
    </lineage>
</organism>
<accession>A0A7L4ZMB2</accession>
<dbReference type="AlphaFoldDB" id="A0A7L4ZMB2"/>
<dbReference type="OrthoDB" id="1260490at2"/>
<dbReference type="RefSeq" id="WP_160130446.1">
    <property type="nucleotide sequence ID" value="NZ_CP019288.1"/>
</dbReference>
<sequence length="253" mass="30289">MYRESEIPYFTILFERYQNLYTEIENTILTQRDFSNLIDLDNIRSQFNFFDIKLRLAFAIYEINLSQEYMQQKVGELRLCHLMLYKFNDLWFAYEAFVKLYNNLNTTSIQSKVIWLSLRTNLDYFNQQEIQNAILRANIELNLKFNTSEKRQHLHNYIQYCISEASNSQSNRLNRIIGKINIPDNVDDLEITDWLSLSYAVRNNFVHNGETTVTTPEFDYSEKKDLIIVLYELLVIISLKSTQKMIEDKINEY</sequence>
<dbReference type="EMBL" id="CP019288">
    <property type="protein sequence ID" value="QHI37858.1"/>
    <property type="molecule type" value="Genomic_DNA"/>
</dbReference>
<keyword evidence="2" id="KW-1185">Reference proteome</keyword>
<gene>
    <name evidence="1" type="ORF">IMCC3317_32410</name>
</gene>
<evidence type="ECO:0000313" key="1">
    <source>
        <dbReference type="EMBL" id="QHI37858.1"/>
    </source>
</evidence>
<evidence type="ECO:0000313" key="2">
    <source>
        <dbReference type="Proteomes" id="UP000464657"/>
    </source>
</evidence>
<name>A0A7L4ZMB2_9FLAO</name>
<dbReference type="Proteomes" id="UP000464657">
    <property type="component" value="Chromosome"/>
</dbReference>
<reference evidence="1 2" key="1">
    <citation type="journal article" date="2013" name="Int. J. Syst. Evol. Microbiol.">
        <title>Kordia antarctica sp. nov., isolated from Antarctic seawater.</title>
        <authorList>
            <person name="Baek K."/>
            <person name="Choi A."/>
            <person name="Kang I."/>
            <person name="Lee K."/>
            <person name="Cho J.C."/>
        </authorList>
    </citation>
    <scope>NUCLEOTIDE SEQUENCE [LARGE SCALE GENOMIC DNA]</scope>
    <source>
        <strain evidence="1 2">IMCC3317</strain>
    </source>
</reference>
<proteinExistence type="predicted"/>
<dbReference type="KEGG" id="kan:IMCC3317_32410"/>
<protein>
    <submittedName>
        <fullName evidence="1">Uncharacterized protein</fullName>
    </submittedName>
</protein>